<dbReference type="PANTHER" id="PTHR45947">
    <property type="entry name" value="SULFOQUINOVOSYL TRANSFERASE SQD2"/>
    <property type="match status" value="1"/>
</dbReference>
<organism evidence="2 3">
    <name type="scientific">Dyella acidisoli</name>
    <dbReference type="NCBI Taxonomy" id="1867834"/>
    <lineage>
        <taxon>Bacteria</taxon>
        <taxon>Pseudomonadati</taxon>
        <taxon>Pseudomonadota</taxon>
        <taxon>Gammaproteobacteria</taxon>
        <taxon>Lysobacterales</taxon>
        <taxon>Rhodanobacteraceae</taxon>
        <taxon>Dyella</taxon>
    </lineage>
</organism>
<keyword evidence="3" id="KW-1185">Reference proteome</keyword>
<dbReference type="RefSeq" id="WP_284320910.1">
    <property type="nucleotide sequence ID" value="NZ_BSOB01000017.1"/>
</dbReference>
<dbReference type="SUPFAM" id="SSF53756">
    <property type="entry name" value="UDP-Glycosyltransferase/glycogen phosphorylase"/>
    <property type="match status" value="1"/>
</dbReference>
<dbReference type="Pfam" id="PF13579">
    <property type="entry name" value="Glyco_trans_4_4"/>
    <property type="match status" value="1"/>
</dbReference>
<dbReference type="Proteomes" id="UP001156670">
    <property type="component" value="Unassembled WGS sequence"/>
</dbReference>
<evidence type="ECO:0000313" key="2">
    <source>
        <dbReference type="EMBL" id="GLQ93194.1"/>
    </source>
</evidence>
<dbReference type="InterPro" id="IPR050194">
    <property type="entry name" value="Glycosyltransferase_grp1"/>
</dbReference>
<reference evidence="3" key="1">
    <citation type="journal article" date="2019" name="Int. J. Syst. Evol. Microbiol.">
        <title>The Global Catalogue of Microorganisms (GCM) 10K type strain sequencing project: providing services to taxonomists for standard genome sequencing and annotation.</title>
        <authorList>
            <consortium name="The Broad Institute Genomics Platform"/>
            <consortium name="The Broad Institute Genome Sequencing Center for Infectious Disease"/>
            <person name="Wu L."/>
            <person name="Ma J."/>
        </authorList>
    </citation>
    <scope>NUCLEOTIDE SEQUENCE [LARGE SCALE GENOMIC DNA]</scope>
    <source>
        <strain evidence="3">NBRC 111980</strain>
    </source>
</reference>
<evidence type="ECO:0000313" key="3">
    <source>
        <dbReference type="Proteomes" id="UP001156670"/>
    </source>
</evidence>
<protein>
    <recommendedName>
        <fullName evidence="1">Glycosyltransferase subfamily 4-like N-terminal domain-containing protein</fullName>
    </recommendedName>
</protein>
<comment type="caution">
    <text evidence="2">The sequence shown here is derived from an EMBL/GenBank/DDBJ whole genome shotgun (WGS) entry which is preliminary data.</text>
</comment>
<dbReference type="EMBL" id="BSOB01000017">
    <property type="protein sequence ID" value="GLQ93194.1"/>
    <property type="molecule type" value="Genomic_DNA"/>
</dbReference>
<accession>A0ABQ5XNB1</accession>
<gene>
    <name evidence="2" type="ORF">GCM10007901_21450</name>
</gene>
<name>A0ABQ5XNB1_9GAMM</name>
<sequence>MNKDVILDRYARLYEIPFQLAKLGHTVGGFCLSYQRHDRIKESHDALPGRLHWESRSLGRLLLPNLLSYPHTLLHHLRDFAPDLLIGASDIPHVVLSAWLSRQLKVPYVVDLYDNFEGFGQARMPGMVPALRKAVRNASLVTTTSAPLKEFVATVYHARGQIISMPSTVDKSIFRPMDRMACRMSLGLPANAPLIGTAGGLYRDKGVETLYEAWKIIKERRSDVRLVLAGPVDTNLALPLDDRVHYLGSLPHTRTAELFNALDVGAICIRDTPFGRYCFPQKAYEMFACGLPVAAACVGVMPDLLAQTPSCLYQVDSPESLANVLFAQLESPVTAVVAVDDWKKLIGSVEPKLVELVRH</sequence>
<proteinExistence type="predicted"/>
<dbReference type="InterPro" id="IPR028098">
    <property type="entry name" value="Glyco_trans_4-like_N"/>
</dbReference>
<dbReference type="Pfam" id="PF13692">
    <property type="entry name" value="Glyco_trans_1_4"/>
    <property type="match status" value="1"/>
</dbReference>
<dbReference type="CDD" id="cd03801">
    <property type="entry name" value="GT4_PimA-like"/>
    <property type="match status" value="1"/>
</dbReference>
<feature type="domain" description="Glycosyltransferase subfamily 4-like N-terminal" evidence="1">
    <location>
        <begin position="19"/>
        <end position="154"/>
    </location>
</feature>
<dbReference type="Gene3D" id="3.40.50.2000">
    <property type="entry name" value="Glycogen Phosphorylase B"/>
    <property type="match status" value="2"/>
</dbReference>
<dbReference type="PANTHER" id="PTHR45947:SF3">
    <property type="entry name" value="SULFOQUINOVOSYL TRANSFERASE SQD2"/>
    <property type="match status" value="1"/>
</dbReference>
<evidence type="ECO:0000259" key="1">
    <source>
        <dbReference type="Pfam" id="PF13579"/>
    </source>
</evidence>